<evidence type="ECO:0000256" key="3">
    <source>
        <dbReference type="ARBA" id="ARBA00005062"/>
    </source>
</evidence>
<dbReference type="PANTHER" id="PTHR43331:SF1">
    <property type="entry name" value="HOMOSERINE DEHYDROGENASE"/>
    <property type="match status" value="1"/>
</dbReference>
<dbReference type="Proteomes" id="UP000323274">
    <property type="component" value="Unassembled WGS sequence"/>
</dbReference>
<dbReference type="SUPFAM" id="SSF55347">
    <property type="entry name" value="Glyceraldehyde-3-phosphate dehydrogenase-like, C-terminal domain"/>
    <property type="match status" value="1"/>
</dbReference>
<feature type="binding site" evidence="17">
    <location>
        <position position="189"/>
    </location>
    <ligand>
        <name>L-homoserine</name>
        <dbReference type="ChEBI" id="CHEBI:57476"/>
    </ligand>
</feature>
<evidence type="ECO:0000256" key="7">
    <source>
        <dbReference type="ARBA" id="ARBA00022605"/>
    </source>
</evidence>
<evidence type="ECO:0000256" key="16">
    <source>
        <dbReference type="PIRSR" id="PIRSR000098-1"/>
    </source>
</evidence>
<evidence type="ECO:0000313" key="21">
    <source>
        <dbReference type="EMBL" id="GDZ83735.1"/>
    </source>
</evidence>
<evidence type="ECO:0000256" key="8">
    <source>
        <dbReference type="ARBA" id="ARBA00022697"/>
    </source>
</evidence>
<keyword evidence="14 18" id="KW-0486">Methionine biosynthesis</keyword>
<dbReference type="SUPFAM" id="SSF51735">
    <property type="entry name" value="NAD(P)-binding Rossmann-fold domains"/>
    <property type="match status" value="1"/>
</dbReference>
<accession>A0A5A5U1F9</accession>
<dbReference type="EC" id="1.1.1.3" evidence="5 18"/>
<comment type="catalytic activity">
    <reaction evidence="15">
        <text>L-homoserine + NADP(+) = L-aspartate 4-semialdehyde + NADPH + H(+)</text>
        <dbReference type="Rhea" id="RHEA:15761"/>
        <dbReference type="ChEBI" id="CHEBI:15378"/>
        <dbReference type="ChEBI" id="CHEBI:57476"/>
        <dbReference type="ChEBI" id="CHEBI:57783"/>
        <dbReference type="ChEBI" id="CHEBI:58349"/>
        <dbReference type="ChEBI" id="CHEBI:537519"/>
        <dbReference type="EC" id="1.1.1.3"/>
    </reaction>
    <physiologicalReaction direction="right-to-left" evidence="15">
        <dbReference type="Rhea" id="RHEA:15763"/>
    </physiologicalReaction>
</comment>
<name>A0A5A5U1F9_LEUCI</name>
<keyword evidence="10 17" id="KW-0521">NADP</keyword>
<comment type="similarity">
    <text evidence="4 19">Belongs to the homoserine dehydrogenase family.</text>
</comment>
<evidence type="ECO:0000256" key="13">
    <source>
        <dbReference type="ARBA" id="ARBA00023053"/>
    </source>
</evidence>
<dbReference type="PIRSF" id="PIRSF000098">
    <property type="entry name" value="Homoser_dehydrog"/>
    <property type="match status" value="1"/>
</dbReference>
<dbReference type="InterPro" id="IPR016204">
    <property type="entry name" value="HDH"/>
</dbReference>
<dbReference type="PANTHER" id="PTHR43331">
    <property type="entry name" value="HOMOSERINE DEHYDROGENASE"/>
    <property type="match status" value="1"/>
</dbReference>
<dbReference type="UniPathway" id="UPA00050">
    <property type="reaction ID" value="UER00063"/>
</dbReference>
<dbReference type="Gene3D" id="3.30.70.260">
    <property type="match status" value="1"/>
</dbReference>
<dbReference type="FunFam" id="3.40.50.720:FF:000062">
    <property type="entry name" value="Homoserine dehydrogenase"/>
    <property type="match status" value="1"/>
</dbReference>
<feature type="active site" description="Proton donor" evidence="16">
    <location>
        <position position="204"/>
    </location>
</feature>
<proteinExistence type="inferred from homology"/>
<evidence type="ECO:0000259" key="20">
    <source>
        <dbReference type="PROSITE" id="PS51671"/>
    </source>
</evidence>
<reference evidence="21 22" key="1">
    <citation type="submission" date="2019-04" db="EMBL/GenBank/DDBJ databases">
        <title>A pseudo-fructophilic Leuconostoc citreum strain F192-5 isolated from peel of satsuma mandarin: the first report for isolation and characterization of strain-dependent fructophilic-like characteristics.</title>
        <authorList>
            <person name="Maeno S."/>
            <person name="Tanizawa Y."/>
            <person name="Kajikawa A."/>
            <person name="Kanesaki Y."/>
            <person name="Kubota E."/>
            <person name="Arita M."/>
            <person name="Leon D."/>
            <person name="Endo A."/>
        </authorList>
    </citation>
    <scope>NUCLEOTIDE SEQUENCE [LARGE SCALE GENOMIC DNA]</scope>
    <source>
        <strain evidence="21 22">F192-5</strain>
    </source>
</reference>
<dbReference type="SUPFAM" id="SSF55021">
    <property type="entry name" value="ACT-like"/>
    <property type="match status" value="1"/>
</dbReference>
<evidence type="ECO:0000256" key="5">
    <source>
        <dbReference type="ARBA" id="ARBA00013213"/>
    </source>
</evidence>
<dbReference type="NCBIfam" id="NF004976">
    <property type="entry name" value="PRK06349.1"/>
    <property type="match status" value="1"/>
</dbReference>
<evidence type="ECO:0000256" key="12">
    <source>
        <dbReference type="ARBA" id="ARBA00023027"/>
    </source>
</evidence>
<feature type="binding site" evidence="17">
    <location>
        <position position="104"/>
    </location>
    <ligand>
        <name>NADPH</name>
        <dbReference type="ChEBI" id="CHEBI:57783"/>
    </ligand>
</feature>
<evidence type="ECO:0000256" key="18">
    <source>
        <dbReference type="RuleBase" id="RU000579"/>
    </source>
</evidence>
<comment type="pathway">
    <text evidence="3 18">Amino-acid biosynthesis; L-methionine biosynthesis via de novo pathway; L-homoserine from L-aspartate: step 3/3.</text>
</comment>
<evidence type="ECO:0000256" key="1">
    <source>
        <dbReference type="ARBA" id="ARBA00001920"/>
    </source>
</evidence>
<dbReference type="Gene3D" id="3.40.50.720">
    <property type="entry name" value="NAD(P)-binding Rossmann-like Domain"/>
    <property type="match status" value="1"/>
</dbReference>
<evidence type="ECO:0000256" key="14">
    <source>
        <dbReference type="ARBA" id="ARBA00023167"/>
    </source>
</evidence>
<organism evidence="21 22">
    <name type="scientific">Leuconostoc citreum</name>
    <dbReference type="NCBI Taxonomy" id="33964"/>
    <lineage>
        <taxon>Bacteria</taxon>
        <taxon>Bacillati</taxon>
        <taxon>Bacillota</taxon>
        <taxon>Bacilli</taxon>
        <taxon>Lactobacillales</taxon>
        <taxon>Lactobacillaceae</taxon>
        <taxon>Leuconostoc</taxon>
    </lineage>
</organism>
<evidence type="ECO:0000256" key="9">
    <source>
        <dbReference type="ARBA" id="ARBA00022723"/>
    </source>
</evidence>
<evidence type="ECO:0000256" key="11">
    <source>
        <dbReference type="ARBA" id="ARBA00023002"/>
    </source>
</evidence>
<dbReference type="RefSeq" id="WP_004899783.1">
    <property type="nucleotide sequence ID" value="NZ_BJJW01000006.1"/>
</dbReference>
<comment type="pathway">
    <text evidence="2 18">Amino-acid biosynthesis; L-threonine biosynthesis; L-threonine from L-aspartate: step 3/5.</text>
</comment>
<dbReference type="UniPathway" id="UPA00051">
    <property type="reaction ID" value="UER00465"/>
</dbReference>
<protein>
    <recommendedName>
        <fullName evidence="6 18">Homoserine dehydrogenase</fullName>
        <ecNumber evidence="5 18">1.1.1.3</ecNumber>
    </recommendedName>
</protein>
<dbReference type="OMA" id="LMFYGPG"/>
<dbReference type="GO" id="GO:0050661">
    <property type="term" value="F:NADP binding"/>
    <property type="evidence" value="ECO:0007669"/>
    <property type="project" value="InterPro"/>
</dbReference>
<dbReference type="AlphaFoldDB" id="A0A5A5U1F9"/>
<evidence type="ECO:0000256" key="4">
    <source>
        <dbReference type="ARBA" id="ARBA00006753"/>
    </source>
</evidence>
<dbReference type="InterPro" id="IPR002912">
    <property type="entry name" value="ACT_dom"/>
</dbReference>
<dbReference type="InterPro" id="IPR005106">
    <property type="entry name" value="Asp/hSer_DH_NAD-bd"/>
</dbReference>
<dbReference type="GO" id="GO:0004412">
    <property type="term" value="F:homoserine dehydrogenase activity"/>
    <property type="evidence" value="ECO:0007669"/>
    <property type="project" value="UniProtKB-EC"/>
</dbReference>
<evidence type="ECO:0000313" key="22">
    <source>
        <dbReference type="Proteomes" id="UP000323274"/>
    </source>
</evidence>
<dbReference type="Pfam" id="PF00742">
    <property type="entry name" value="Homoserine_dh"/>
    <property type="match status" value="1"/>
</dbReference>
<dbReference type="InterPro" id="IPR019811">
    <property type="entry name" value="HDH_CS"/>
</dbReference>
<evidence type="ECO:0000256" key="2">
    <source>
        <dbReference type="ARBA" id="ARBA00005056"/>
    </source>
</evidence>
<keyword evidence="11 18" id="KW-0560">Oxidoreductase</keyword>
<dbReference type="PROSITE" id="PS51671">
    <property type="entry name" value="ACT"/>
    <property type="match status" value="1"/>
</dbReference>
<evidence type="ECO:0000256" key="6">
    <source>
        <dbReference type="ARBA" id="ARBA00013376"/>
    </source>
</evidence>
<dbReference type="GO" id="GO:0009088">
    <property type="term" value="P:threonine biosynthetic process"/>
    <property type="evidence" value="ECO:0007669"/>
    <property type="project" value="UniProtKB-UniPathway"/>
</dbReference>
<dbReference type="Gene3D" id="3.30.360.10">
    <property type="entry name" value="Dihydrodipicolinate Reductase, domain 2"/>
    <property type="match status" value="1"/>
</dbReference>
<dbReference type="Pfam" id="PF03447">
    <property type="entry name" value="NAD_binding_3"/>
    <property type="match status" value="1"/>
</dbReference>
<comment type="caution">
    <text evidence="21">The sequence shown here is derived from an EMBL/GenBank/DDBJ whole genome shotgun (WGS) entry which is preliminary data.</text>
</comment>
<keyword evidence="13" id="KW-0915">Sodium</keyword>
<dbReference type="EMBL" id="BJJW01000006">
    <property type="protein sequence ID" value="GDZ83735.1"/>
    <property type="molecule type" value="Genomic_DNA"/>
</dbReference>
<dbReference type="GO" id="GO:0009086">
    <property type="term" value="P:methionine biosynthetic process"/>
    <property type="evidence" value="ECO:0007669"/>
    <property type="project" value="UniProtKB-KW"/>
</dbReference>
<comment type="cofactor">
    <cofactor evidence="1">
        <name>a metal cation</name>
        <dbReference type="ChEBI" id="CHEBI:25213"/>
    </cofactor>
</comment>
<feature type="domain" description="ACT" evidence="20">
    <location>
        <begin position="352"/>
        <end position="428"/>
    </location>
</feature>
<dbReference type="InterPro" id="IPR045865">
    <property type="entry name" value="ACT-like_dom_sf"/>
</dbReference>
<dbReference type="FunFam" id="3.30.360.10:FF:000005">
    <property type="entry name" value="Homoserine dehydrogenase"/>
    <property type="match status" value="1"/>
</dbReference>
<keyword evidence="9" id="KW-0479">Metal-binding</keyword>
<dbReference type="GeneID" id="61102350"/>
<evidence type="ECO:0000256" key="17">
    <source>
        <dbReference type="PIRSR" id="PIRSR000098-2"/>
    </source>
</evidence>
<dbReference type="InterPro" id="IPR001342">
    <property type="entry name" value="HDH_cat"/>
</dbReference>
<sequence length="428" mass="45460">MDIGIGLFGLGTVGSGVVKILQDNADQIAKRTGTHLLVKHAVVNNLEKKRTGFINNFPITNDAKDILNNPEIQIVVEVMGTLDQAYKIIKDSLTAKKHVVTANKDLIASRGQELVAIAEANGVDLFFEAAVAGGIPILRTLANSFTADEISRVAGIINGTSNFILTQMTTNKLSYANALQLAQKKGFAEADPTNDVAGFDAAYKLIILSNFAFGVQPALDDLTINGITHLTDADIEDANAFGYAVKLLGVAQRVGQDANAISIDVSPYLVPFTHPLATVHNENNAVLVNGESVGEIMLYGPGAGELPTANSVLSDLTNIATDIALNTPGRPFNSFNQNLDIAKPSQRLSRRFIVIEVDDTPGAMYSVTGMFAAAKISFSDLKQTPAANGTARLVALTHPASDAQLNVIQTTIRNADGINLAAEYKIFS</sequence>
<evidence type="ECO:0000256" key="15">
    <source>
        <dbReference type="ARBA" id="ARBA00048841"/>
    </source>
</evidence>
<gene>
    <name evidence="21" type="primary">thrA</name>
    <name evidence="21" type="ORF">LCIT_09770</name>
</gene>
<keyword evidence="8 18" id="KW-0791">Threonine biosynthesis</keyword>
<dbReference type="GO" id="GO:0046872">
    <property type="term" value="F:metal ion binding"/>
    <property type="evidence" value="ECO:0007669"/>
    <property type="project" value="UniProtKB-KW"/>
</dbReference>
<keyword evidence="7 18" id="KW-0028">Amino-acid biosynthesis</keyword>
<keyword evidence="12" id="KW-0520">NAD</keyword>
<evidence type="ECO:0000256" key="19">
    <source>
        <dbReference type="RuleBase" id="RU004171"/>
    </source>
</evidence>
<dbReference type="InterPro" id="IPR036291">
    <property type="entry name" value="NAD(P)-bd_dom_sf"/>
</dbReference>
<dbReference type="PROSITE" id="PS01042">
    <property type="entry name" value="HOMOSER_DHGENASE"/>
    <property type="match status" value="1"/>
</dbReference>
<evidence type="ECO:0000256" key="10">
    <source>
        <dbReference type="ARBA" id="ARBA00022857"/>
    </source>
</evidence>